<sequence>MTGIAEKRRRILTLLRLTDDHAVRDTDAVPTAEDVGAADALGLDWPDGQAHVSVYLFPGYDEAAAAQERLQGYGAQTDLFVETAVNGGLLLWAVAPRDDEADRARIDGLAGTFSGRE</sequence>
<name>A0A510VCV4_9CELL</name>
<dbReference type="AlphaFoldDB" id="A0A510VCV4"/>
<evidence type="ECO:0000313" key="1">
    <source>
        <dbReference type="EMBL" id="GEK22985.1"/>
    </source>
</evidence>
<gene>
    <name evidence="1" type="ORF">CXY01_35050</name>
</gene>
<reference evidence="1 2" key="1">
    <citation type="submission" date="2019-07" db="EMBL/GenBank/DDBJ databases">
        <title>Whole genome shotgun sequence of Cellulomonas xylanilytica NBRC 101102.</title>
        <authorList>
            <person name="Hosoyama A."/>
            <person name="Uohara A."/>
            <person name="Ohji S."/>
            <person name="Ichikawa N."/>
        </authorList>
    </citation>
    <scope>NUCLEOTIDE SEQUENCE [LARGE SCALE GENOMIC DNA]</scope>
    <source>
        <strain evidence="1 2">NBRC 101102</strain>
    </source>
</reference>
<comment type="caution">
    <text evidence="1">The sequence shown here is derived from an EMBL/GenBank/DDBJ whole genome shotgun (WGS) entry which is preliminary data.</text>
</comment>
<dbReference type="Proteomes" id="UP000321118">
    <property type="component" value="Unassembled WGS sequence"/>
</dbReference>
<dbReference type="RefSeq" id="WP_146929963.1">
    <property type="nucleotide sequence ID" value="NZ_BJUB01000012.1"/>
</dbReference>
<protein>
    <submittedName>
        <fullName evidence="1">Uncharacterized protein</fullName>
    </submittedName>
</protein>
<dbReference type="EMBL" id="BJUB01000012">
    <property type="protein sequence ID" value="GEK22985.1"/>
    <property type="molecule type" value="Genomic_DNA"/>
</dbReference>
<keyword evidence="2" id="KW-1185">Reference proteome</keyword>
<proteinExistence type="predicted"/>
<organism evidence="1 2">
    <name type="scientific">Cellulomonas xylanilytica</name>
    <dbReference type="NCBI Taxonomy" id="233583"/>
    <lineage>
        <taxon>Bacteria</taxon>
        <taxon>Bacillati</taxon>
        <taxon>Actinomycetota</taxon>
        <taxon>Actinomycetes</taxon>
        <taxon>Micrococcales</taxon>
        <taxon>Cellulomonadaceae</taxon>
        <taxon>Cellulomonas</taxon>
    </lineage>
</organism>
<accession>A0A510VCV4</accession>
<evidence type="ECO:0000313" key="2">
    <source>
        <dbReference type="Proteomes" id="UP000321118"/>
    </source>
</evidence>
<dbReference type="OrthoDB" id="4826942at2"/>